<protein>
    <submittedName>
        <fullName evidence="1">Uncharacterized protein</fullName>
    </submittedName>
</protein>
<dbReference type="Proteomes" id="UP000634136">
    <property type="component" value="Unassembled WGS sequence"/>
</dbReference>
<dbReference type="EMBL" id="JAAIUW010000004">
    <property type="protein sequence ID" value="KAF7834284.1"/>
    <property type="molecule type" value="Genomic_DNA"/>
</dbReference>
<accession>A0A835C7L4</accession>
<organism evidence="1 2">
    <name type="scientific">Senna tora</name>
    <dbReference type="NCBI Taxonomy" id="362788"/>
    <lineage>
        <taxon>Eukaryota</taxon>
        <taxon>Viridiplantae</taxon>
        <taxon>Streptophyta</taxon>
        <taxon>Embryophyta</taxon>
        <taxon>Tracheophyta</taxon>
        <taxon>Spermatophyta</taxon>
        <taxon>Magnoliopsida</taxon>
        <taxon>eudicotyledons</taxon>
        <taxon>Gunneridae</taxon>
        <taxon>Pentapetalae</taxon>
        <taxon>rosids</taxon>
        <taxon>fabids</taxon>
        <taxon>Fabales</taxon>
        <taxon>Fabaceae</taxon>
        <taxon>Caesalpinioideae</taxon>
        <taxon>Cassia clade</taxon>
        <taxon>Senna</taxon>
    </lineage>
</organism>
<dbReference type="AlphaFoldDB" id="A0A835C7L4"/>
<sequence>MGILFFYIFIYIDRWIILISIIQPGGQFCVADGSDGIDGPGLPRGLTWTSGAIVPAGPKPIGGVTVPSVMRTRPVRCDDDGTNGFVEAGTSAAEDIEVAALEVVFEADFGVRSSLQDRARLNVHGVHALVVILHFAIAAKLRRRREGKITVCAIFVWGVKVTE</sequence>
<reference evidence="1" key="1">
    <citation type="submission" date="2020-09" db="EMBL/GenBank/DDBJ databases">
        <title>Genome-Enabled Discovery of Anthraquinone Biosynthesis in Senna tora.</title>
        <authorList>
            <person name="Kang S.-H."/>
            <person name="Pandey R.P."/>
            <person name="Lee C.-M."/>
            <person name="Sim J.-S."/>
            <person name="Jeong J.-T."/>
            <person name="Choi B.-S."/>
            <person name="Jung M."/>
            <person name="Ginzburg D."/>
            <person name="Zhao K."/>
            <person name="Won S.Y."/>
            <person name="Oh T.-J."/>
            <person name="Yu Y."/>
            <person name="Kim N.-H."/>
            <person name="Lee O.R."/>
            <person name="Lee T.-H."/>
            <person name="Bashyal P."/>
            <person name="Kim T.-S."/>
            <person name="Lee W.-H."/>
            <person name="Kawkins C."/>
            <person name="Kim C.-K."/>
            <person name="Kim J.S."/>
            <person name="Ahn B.O."/>
            <person name="Rhee S.Y."/>
            <person name="Sohng J.K."/>
        </authorList>
    </citation>
    <scope>NUCLEOTIDE SEQUENCE</scope>
    <source>
        <tissue evidence="1">Leaf</tissue>
    </source>
</reference>
<name>A0A835C7L4_9FABA</name>
<comment type="caution">
    <text evidence="1">The sequence shown here is derived from an EMBL/GenBank/DDBJ whole genome shotgun (WGS) entry which is preliminary data.</text>
</comment>
<proteinExistence type="predicted"/>
<evidence type="ECO:0000313" key="1">
    <source>
        <dbReference type="EMBL" id="KAF7834284.1"/>
    </source>
</evidence>
<gene>
    <name evidence="1" type="ORF">G2W53_009143</name>
</gene>
<keyword evidence="2" id="KW-1185">Reference proteome</keyword>
<evidence type="ECO:0000313" key="2">
    <source>
        <dbReference type="Proteomes" id="UP000634136"/>
    </source>
</evidence>